<reference evidence="2 3" key="1">
    <citation type="submission" date="2022-05" db="EMBL/GenBank/DDBJ databases">
        <authorList>
            <consortium name="Genoscope - CEA"/>
            <person name="William W."/>
        </authorList>
    </citation>
    <scope>NUCLEOTIDE SEQUENCE [LARGE SCALE GENOMIC DNA]</scope>
</reference>
<evidence type="ECO:0000313" key="3">
    <source>
        <dbReference type="Proteomes" id="UP001159405"/>
    </source>
</evidence>
<protein>
    <submittedName>
        <fullName evidence="2">Uncharacterized protein</fullName>
    </submittedName>
</protein>
<keyword evidence="1" id="KW-0732">Signal</keyword>
<feature type="chain" id="PRO_5045276240" evidence="1">
    <location>
        <begin position="22"/>
        <end position="726"/>
    </location>
</feature>
<dbReference type="Proteomes" id="UP001159405">
    <property type="component" value="Unassembled WGS sequence"/>
</dbReference>
<dbReference type="EMBL" id="CALNXK010000246">
    <property type="protein sequence ID" value="CAH3178844.1"/>
    <property type="molecule type" value="Genomic_DNA"/>
</dbReference>
<sequence>LLIAIIPLGFLLAILSGSTTALPDIGKCTFMEYFCDAMKCQTDFFKTLQKDPNGDCSAKFERLIGCVKRTVHICAGHVLSQSRIESIIRKHFKENVMCLKGGWAVPAMPSVGSPCSSSYTTDAANCLRTFHHKFAADKSDPDLCSENAKAKKCLKDLSRSACTFSSSTQELIDLSYNDYNPFCKNNRDPEATGNDQCYGVSDFTSWCSLLTPLFFTATHTFCLQRHLTNTAQLQTVHPTTNNRSIICAKLSVGNLNNLNVVTENNAFLLSVILSGSEAALPDVGTCSFMEYFCDAIKCQTDFFKGLQKDPNGRLQFRELTTCVIKSADICAGNILPQSRIKSIVHENFKETTFCLKGGSNPAMPSVGSPCRSSYNTDANNCLRTFHQAFAANKSDPELCSEYAKAKKCLKNLAASACSFSSSQQELLDLSFSDYNPFCESNRDPEATGNDQCFGVRELNNPFHSSNPTKFSNPTKSVIIPTQRTRAILRRNIRHRGKSIAILTRSSGSFILSGSGAALPDLGTCSFMEYFCDARKCQTHFFKGLQKDPNGDCSAKFSELTRCVIKTVDICAGDVLPQSQIESIVHKKFQETTFCLKGGSNPVTSVGSRCRSSYSTDANNCLRTFHQTFAADKSDPELCSEYAKAKKCLKNLAASGCSFSSSQQELLDLGVSDYNPFCENNRDPGATGNDQCFGVKELNNPFHSSSPTKTDNLQAVLVLVLVLLFII</sequence>
<gene>
    <name evidence="2" type="ORF">PLOB_00021160</name>
</gene>
<feature type="non-terminal residue" evidence="2">
    <location>
        <position position="1"/>
    </location>
</feature>
<evidence type="ECO:0000313" key="2">
    <source>
        <dbReference type="EMBL" id="CAH3178844.1"/>
    </source>
</evidence>
<proteinExistence type="predicted"/>
<feature type="signal peptide" evidence="1">
    <location>
        <begin position="1"/>
        <end position="21"/>
    </location>
</feature>
<comment type="caution">
    <text evidence="2">The sequence shown here is derived from an EMBL/GenBank/DDBJ whole genome shotgun (WGS) entry which is preliminary data.</text>
</comment>
<name>A0ABN8RJU3_9CNID</name>
<keyword evidence="3" id="KW-1185">Reference proteome</keyword>
<evidence type="ECO:0000256" key="1">
    <source>
        <dbReference type="SAM" id="SignalP"/>
    </source>
</evidence>
<organism evidence="2 3">
    <name type="scientific">Porites lobata</name>
    <dbReference type="NCBI Taxonomy" id="104759"/>
    <lineage>
        <taxon>Eukaryota</taxon>
        <taxon>Metazoa</taxon>
        <taxon>Cnidaria</taxon>
        <taxon>Anthozoa</taxon>
        <taxon>Hexacorallia</taxon>
        <taxon>Scleractinia</taxon>
        <taxon>Fungiina</taxon>
        <taxon>Poritidae</taxon>
        <taxon>Porites</taxon>
    </lineage>
</organism>
<accession>A0ABN8RJU3</accession>